<dbReference type="GO" id="GO:0003677">
    <property type="term" value="F:DNA binding"/>
    <property type="evidence" value="ECO:0007669"/>
    <property type="project" value="UniProtKB-KW"/>
</dbReference>
<evidence type="ECO:0000313" key="8">
    <source>
        <dbReference type="EMBL" id="CAG2218801.1"/>
    </source>
</evidence>
<dbReference type="Pfam" id="PF02229">
    <property type="entry name" value="PC4"/>
    <property type="match status" value="2"/>
</dbReference>
<comment type="similarity">
    <text evidence="2">Belongs to the transcriptional coactivator PC4 family.</text>
</comment>
<gene>
    <name evidence="8" type="ORF">MEDL_32388</name>
</gene>
<keyword evidence="4" id="KW-0238">DNA-binding</keyword>
<dbReference type="InterPro" id="IPR011029">
    <property type="entry name" value="DEATH-like_dom_sf"/>
</dbReference>
<evidence type="ECO:0000256" key="2">
    <source>
        <dbReference type="ARBA" id="ARBA00009001"/>
    </source>
</evidence>
<keyword evidence="5" id="KW-0804">Transcription</keyword>
<dbReference type="GO" id="GO:0003713">
    <property type="term" value="F:transcription coactivator activity"/>
    <property type="evidence" value="ECO:0007669"/>
    <property type="project" value="InterPro"/>
</dbReference>
<evidence type="ECO:0000313" key="9">
    <source>
        <dbReference type="Proteomes" id="UP000683360"/>
    </source>
</evidence>
<name>A0A8S3SEB8_MYTED</name>
<dbReference type="SUPFAM" id="SSF54447">
    <property type="entry name" value="ssDNA-binding transcriptional regulator domain"/>
    <property type="match status" value="1"/>
</dbReference>
<dbReference type="PANTHER" id="PTHR13215">
    <property type="entry name" value="RNA POLYMERASE II TRANSCRIPTIONAL COACTIVATOR"/>
    <property type="match status" value="1"/>
</dbReference>
<dbReference type="Gene3D" id="2.30.31.10">
    <property type="entry name" value="Transcriptional Coactivator Pc4, Chain A"/>
    <property type="match status" value="2"/>
</dbReference>
<feature type="domain" description="Transcriptional coactivator p15 (PC4) C-terminal" evidence="7">
    <location>
        <begin position="168"/>
        <end position="210"/>
    </location>
</feature>
<evidence type="ECO:0000256" key="1">
    <source>
        <dbReference type="ARBA" id="ARBA00004123"/>
    </source>
</evidence>
<keyword evidence="9" id="KW-1185">Reference proteome</keyword>
<dbReference type="GO" id="GO:0060261">
    <property type="term" value="P:positive regulation of transcription initiation by RNA polymerase II"/>
    <property type="evidence" value="ECO:0007669"/>
    <property type="project" value="InterPro"/>
</dbReference>
<feature type="domain" description="Transcriptional coactivator p15 (PC4) C-terminal" evidence="7">
    <location>
        <begin position="249"/>
        <end position="283"/>
    </location>
</feature>
<protein>
    <recommendedName>
        <fullName evidence="7">Transcriptional coactivator p15 (PC4) C-terminal domain-containing protein</fullName>
    </recommendedName>
</protein>
<dbReference type="Gene3D" id="1.10.533.10">
    <property type="entry name" value="Death Domain, Fas"/>
    <property type="match status" value="1"/>
</dbReference>
<evidence type="ECO:0000256" key="5">
    <source>
        <dbReference type="ARBA" id="ARBA00023163"/>
    </source>
</evidence>
<comment type="subcellular location">
    <subcellularLocation>
        <location evidence="1">Nucleus</location>
    </subcellularLocation>
</comment>
<evidence type="ECO:0000256" key="3">
    <source>
        <dbReference type="ARBA" id="ARBA00023015"/>
    </source>
</evidence>
<evidence type="ECO:0000256" key="4">
    <source>
        <dbReference type="ARBA" id="ARBA00023125"/>
    </source>
</evidence>
<proteinExistence type="inferred from homology"/>
<dbReference type="SUPFAM" id="SSF47986">
    <property type="entry name" value="DEATH domain"/>
    <property type="match status" value="1"/>
</dbReference>
<sequence>MGFERTVTTYQCGCYSEFYTHDSFFYTDPSRGGFYNVCGHHDHEQSAQHDDLKKPDVKVRILKEAEDVLVNQMHPAPVIKYLREENRLTKDKVDILYKYDSRLELIKELLQLFIKNSNKTLYILRMAFIKTGQWKLVKHVKNPVESDIAILGGDDERGMINLHGDCYVVANDYKGTVYIHIRNYGNVGLKKYPTKQGVSLNISRWLLLQQNEKEIDGEFRKGIEGVLFKEKRIHLGGGVYVTLNPSYPTVDIRHFWKPLDSNKAVPTKRGVALNKTKWNTLRSV</sequence>
<dbReference type="InterPro" id="IPR009044">
    <property type="entry name" value="ssDNA-bd_transcriptional_reg"/>
</dbReference>
<dbReference type="EMBL" id="CAJPWZ010001611">
    <property type="protein sequence ID" value="CAG2218801.1"/>
    <property type="molecule type" value="Genomic_DNA"/>
</dbReference>
<reference evidence="8" key="1">
    <citation type="submission" date="2021-03" db="EMBL/GenBank/DDBJ databases">
        <authorList>
            <person name="Bekaert M."/>
        </authorList>
    </citation>
    <scope>NUCLEOTIDE SEQUENCE</scope>
</reference>
<dbReference type="InterPro" id="IPR003173">
    <property type="entry name" value="PC4_C"/>
</dbReference>
<dbReference type="GO" id="GO:0005634">
    <property type="term" value="C:nucleus"/>
    <property type="evidence" value="ECO:0007669"/>
    <property type="project" value="UniProtKB-SubCell"/>
</dbReference>
<comment type="caution">
    <text evidence="8">The sequence shown here is derived from an EMBL/GenBank/DDBJ whole genome shotgun (WGS) entry which is preliminary data.</text>
</comment>
<dbReference type="InterPro" id="IPR045125">
    <property type="entry name" value="Sub1/Tcp4-like"/>
</dbReference>
<accession>A0A8S3SEB8</accession>
<keyword evidence="6" id="KW-0539">Nucleus</keyword>
<keyword evidence="3" id="KW-0805">Transcription regulation</keyword>
<dbReference type="AlphaFoldDB" id="A0A8S3SEB8"/>
<dbReference type="OrthoDB" id="2505440at2759"/>
<evidence type="ECO:0000259" key="7">
    <source>
        <dbReference type="Pfam" id="PF02229"/>
    </source>
</evidence>
<organism evidence="8 9">
    <name type="scientific">Mytilus edulis</name>
    <name type="common">Blue mussel</name>
    <dbReference type="NCBI Taxonomy" id="6550"/>
    <lineage>
        <taxon>Eukaryota</taxon>
        <taxon>Metazoa</taxon>
        <taxon>Spiralia</taxon>
        <taxon>Lophotrochozoa</taxon>
        <taxon>Mollusca</taxon>
        <taxon>Bivalvia</taxon>
        <taxon>Autobranchia</taxon>
        <taxon>Pteriomorphia</taxon>
        <taxon>Mytilida</taxon>
        <taxon>Mytiloidea</taxon>
        <taxon>Mytilidae</taxon>
        <taxon>Mytilinae</taxon>
        <taxon>Mytilus</taxon>
    </lineage>
</organism>
<evidence type="ECO:0000256" key="6">
    <source>
        <dbReference type="ARBA" id="ARBA00023242"/>
    </source>
</evidence>
<dbReference type="Proteomes" id="UP000683360">
    <property type="component" value="Unassembled WGS sequence"/>
</dbReference>